<dbReference type="InterPro" id="IPR001303">
    <property type="entry name" value="Aldolase_II/adducin_N"/>
</dbReference>
<dbReference type="Proteomes" id="UP000254817">
    <property type="component" value="Unassembled WGS sequence"/>
</dbReference>
<evidence type="ECO:0000256" key="1">
    <source>
        <dbReference type="ARBA" id="ARBA00022723"/>
    </source>
</evidence>
<dbReference type="GO" id="GO:0046872">
    <property type="term" value="F:metal ion binding"/>
    <property type="evidence" value="ECO:0007669"/>
    <property type="project" value="UniProtKB-KW"/>
</dbReference>
<accession>A0A376MQM1</accession>
<evidence type="ECO:0000313" key="4">
    <source>
        <dbReference type="Proteomes" id="UP000254817"/>
    </source>
</evidence>
<dbReference type="SMART" id="SM01007">
    <property type="entry name" value="Aldolase_II"/>
    <property type="match status" value="1"/>
</dbReference>
<organism evidence="3 4">
    <name type="scientific">Escherichia coli</name>
    <dbReference type="NCBI Taxonomy" id="562"/>
    <lineage>
        <taxon>Bacteria</taxon>
        <taxon>Pseudomonadati</taxon>
        <taxon>Pseudomonadota</taxon>
        <taxon>Gammaproteobacteria</taxon>
        <taxon>Enterobacterales</taxon>
        <taxon>Enterobacteriaceae</taxon>
        <taxon>Escherichia</taxon>
    </lineage>
</organism>
<dbReference type="EC" id="5.1.3.4" evidence="3"/>
<reference evidence="3 4" key="1">
    <citation type="submission" date="2018-06" db="EMBL/GenBank/DDBJ databases">
        <authorList>
            <consortium name="Pathogen Informatics"/>
            <person name="Doyle S."/>
        </authorList>
    </citation>
    <scope>NUCLEOTIDE SEQUENCE [LARGE SCALE GENOMIC DNA]</scope>
    <source>
        <strain evidence="3 4">NCTC11112</strain>
    </source>
</reference>
<dbReference type="EMBL" id="UGAW01000001">
    <property type="protein sequence ID" value="STG52294.1"/>
    <property type="molecule type" value="Genomic_DNA"/>
</dbReference>
<dbReference type="GO" id="GO:0019323">
    <property type="term" value="P:pentose catabolic process"/>
    <property type="evidence" value="ECO:0007669"/>
    <property type="project" value="TreeGrafter"/>
</dbReference>
<dbReference type="PANTHER" id="PTHR22789">
    <property type="entry name" value="FUCULOSE PHOSPHATE ALDOLASE"/>
    <property type="match status" value="1"/>
</dbReference>
<dbReference type="GO" id="GO:0005829">
    <property type="term" value="C:cytosol"/>
    <property type="evidence" value="ECO:0007669"/>
    <property type="project" value="TreeGrafter"/>
</dbReference>
<dbReference type="InterPro" id="IPR036409">
    <property type="entry name" value="Aldolase_II/adducin_N_sf"/>
</dbReference>
<gene>
    <name evidence="3" type="primary">ulaF_1</name>
    <name evidence="3" type="ORF">NCTC11112_02794</name>
</gene>
<dbReference type="InterPro" id="IPR050197">
    <property type="entry name" value="Aldolase_class_II_sugar_metab"/>
</dbReference>
<dbReference type="PANTHER" id="PTHR22789:SF9">
    <property type="entry name" value="L-RIBULOSE-5-PHOSPHATE 4-EPIMERASE ULAF"/>
    <property type="match status" value="1"/>
</dbReference>
<dbReference type="SUPFAM" id="SSF53639">
    <property type="entry name" value="AraD/HMP-PK domain-like"/>
    <property type="match status" value="1"/>
</dbReference>
<dbReference type="Gene3D" id="3.40.225.10">
    <property type="entry name" value="Class II aldolase/adducin N-terminal domain"/>
    <property type="match status" value="1"/>
</dbReference>
<evidence type="ECO:0000259" key="2">
    <source>
        <dbReference type="SMART" id="SM01007"/>
    </source>
</evidence>
<dbReference type="AlphaFoldDB" id="A0A376MQM1"/>
<keyword evidence="3" id="KW-0413">Isomerase</keyword>
<name>A0A376MQM1_ECOLX</name>
<dbReference type="GO" id="GO:0008742">
    <property type="term" value="F:L-ribulose-phosphate 4-epimerase activity"/>
    <property type="evidence" value="ECO:0007669"/>
    <property type="project" value="UniProtKB-EC"/>
</dbReference>
<dbReference type="Pfam" id="PF00596">
    <property type="entry name" value="Aldolase_II"/>
    <property type="match status" value="1"/>
</dbReference>
<feature type="domain" description="Class II aldolase/adducin N-terminal" evidence="2">
    <location>
        <begin position="6"/>
        <end position="129"/>
    </location>
</feature>
<proteinExistence type="predicted"/>
<dbReference type="GO" id="GO:0016832">
    <property type="term" value="F:aldehyde-lyase activity"/>
    <property type="evidence" value="ECO:0007669"/>
    <property type="project" value="TreeGrafter"/>
</dbReference>
<sequence length="130" mass="14254">MQKLKQQVFEANMDLPRYGLVTFTWGNVSAIDRERGLVVIKPSGVAYETMKAADMVVVDMSGKVVEGEYRPSSDTATHLELYRRYPSLGGIVHTPLHSCYRMGAGGAGDPGVRPLRTPTTSLVISRVRAD</sequence>
<evidence type="ECO:0000313" key="3">
    <source>
        <dbReference type="EMBL" id="STG52294.1"/>
    </source>
</evidence>
<keyword evidence="1" id="KW-0479">Metal-binding</keyword>
<protein>
    <submittedName>
        <fullName evidence="3">L-ribulose-5-phosphate 4-epimerase ulaF</fullName>
        <ecNumber evidence="3">5.1.3.4</ecNumber>
    </submittedName>
</protein>